<keyword evidence="2" id="KW-1185">Reference proteome</keyword>
<organism evidence="1 2">
    <name type="scientific">Pyxidicoccus parkwayensis</name>
    <dbReference type="NCBI Taxonomy" id="2813578"/>
    <lineage>
        <taxon>Bacteria</taxon>
        <taxon>Pseudomonadati</taxon>
        <taxon>Myxococcota</taxon>
        <taxon>Myxococcia</taxon>
        <taxon>Myxococcales</taxon>
        <taxon>Cystobacterineae</taxon>
        <taxon>Myxococcaceae</taxon>
        <taxon>Pyxidicoccus</taxon>
    </lineage>
</organism>
<dbReference type="EMBL" id="CP071090">
    <property type="protein sequence ID" value="QSQ19828.1"/>
    <property type="molecule type" value="Genomic_DNA"/>
</dbReference>
<gene>
    <name evidence="1" type="ORF">JY651_31665</name>
</gene>
<sequence>MSLRVLALAAFVSIVGVGCGGGEATEESGAPTEQQTSSLAATCESLQGKVCTPDREIGCTYTNGTPGECFCQAIPFNKWVCMPST</sequence>
<dbReference type="PROSITE" id="PS51257">
    <property type="entry name" value="PROKAR_LIPOPROTEIN"/>
    <property type="match status" value="1"/>
</dbReference>
<dbReference type="RefSeq" id="WP_206721410.1">
    <property type="nucleotide sequence ID" value="NZ_CP071090.1"/>
</dbReference>
<evidence type="ECO:0000313" key="1">
    <source>
        <dbReference type="EMBL" id="QSQ19828.1"/>
    </source>
</evidence>
<proteinExistence type="predicted"/>
<dbReference type="Proteomes" id="UP000662747">
    <property type="component" value="Chromosome"/>
</dbReference>
<accession>A0ABX7NN47</accession>
<protein>
    <recommendedName>
        <fullName evidence="3">Lipoprotein</fullName>
    </recommendedName>
</protein>
<reference evidence="1 2" key="1">
    <citation type="submission" date="2021-02" db="EMBL/GenBank/DDBJ databases">
        <title>De Novo genome assembly of isolated myxobacteria.</title>
        <authorList>
            <person name="Stevens D.C."/>
        </authorList>
    </citation>
    <scope>NUCLEOTIDE SEQUENCE [LARGE SCALE GENOMIC DNA]</scope>
    <source>
        <strain evidence="2">SCPEA02</strain>
    </source>
</reference>
<name>A0ABX7NN47_9BACT</name>
<evidence type="ECO:0000313" key="2">
    <source>
        <dbReference type="Proteomes" id="UP000662747"/>
    </source>
</evidence>
<evidence type="ECO:0008006" key="3">
    <source>
        <dbReference type="Google" id="ProtNLM"/>
    </source>
</evidence>